<organism evidence="3">
    <name type="scientific">marine sediment metagenome</name>
    <dbReference type="NCBI Taxonomy" id="412755"/>
    <lineage>
        <taxon>unclassified sequences</taxon>
        <taxon>metagenomes</taxon>
        <taxon>ecological metagenomes</taxon>
    </lineage>
</organism>
<protein>
    <recommendedName>
        <fullName evidence="2">DUF6321 domain-containing protein</fullName>
    </recommendedName>
</protein>
<feature type="compositionally biased region" description="Basic residues" evidence="1">
    <location>
        <begin position="1"/>
        <end position="13"/>
    </location>
</feature>
<feature type="domain" description="DUF6321" evidence="2">
    <location>
        <begin position="18"/>
        <end position="72"/>
    </location>
</feature>
<name>X0SRF4_9ZZZZ</name>
<proteinExistence type="predicted"/>
<comment type="caution">
    <text evidence="3">The sequence shown here is derived from an EMBL/GenBank/DDBJ whole genome shotgun (WGS) entry which is preliminary data.</text>
</comment>
<accession>X0SRF4</accession>
<dbReference type="AlphaFoldDB" id="X0SRF4"/>
<sequence>MAIRKTTKGKGRNFRSTDEGAGMTSKGVKAYRKANPGSKLKTAVTKCDVKVGTKAYKRQKAFCSRSKSWDGERGRAARKRWCCSRF</sequence>
<dbReference type="Pfam" id="PF19846">
    <property type="entry name" value="DUF6321"/>
    <property type="match status" value="1"/>
</dbReference>
<gene>
    <name evidence="3" type="ORF">S01H1_09407</name>
</gene>
<reference evidence="3" key="1">
    <citation type="journal article" date="2014" name="Front. Microbiol.">
        <title>High frequency of phylogenetically diverse reductive dehalogenase-homologous genes in deep subseafloor sedimentary metagenomes.</title>
        <authorList>
            <person name="Kawai M."/>
            <person name="Futagami T."/>
            <person name="Toyoda A."/>
            <person name="Takaki Y."/>
            <person name="Nishi S."/>
            <person name="Hori S."/>
            <person name="Arai W."/>
            <person name="Tsubouchi T."/>
            <person name="Morono Y."/>
            <person name="Uchiyama I."/>
            <person name="Ito T."/>
            <person name="Fujiyama A."/>
            <person name="Inagaki F."/>
            <person name="Takami H."/>
        </authorList>
    </citation>
    <scope>NUCLEOTIDE SEQUENCE</scope>
    <source>
        <strain evidence="3">Expedition CK06-06</strain>
    </source>
</reference>
<dbReference type="InterPro" id="IPR046284">
    <property type="entry name" value="DUF6321"/>
</dbReference>
<evidence type="ECO:0000256" key="1">
    <source>
        <dbReference type="SAM" id="MobiDB-lite"/>
    </source>
</evidence>
<evidence type="ECO:0000259" key="2">
    <source>
        <dbReference type="Pfam" id="PF19846"/>
    </source>
</evidence>
<evidence type="ECO:0000313" key="3">
    <source>
        <dbReference type="EMBL" id="GAF83659.1"/>
    </source>
</evidence>
<dbReference type="EMBL" id="BARS01004809">
    <property type="protein sequence ID" value="GAF83659.1"/>
    <property type="molecule type" value="Genomic_DNA"/>
</dbReference>
<feature type="region of interest" description="Disordered" evidence="1">
    <location>
        <begin position="1"/>
        <end position="29"/>
    </location>
</feature>